<dbReference type="CDD" id="cd00796">
    <property type="entry name" value="INT_Rci_Hp1_C"/>
    <property type="match status" value="1"/>
</dbReference>
<dbReference type="InterPro" id="IPR011010">
    <property type="entry name" value="DNA_brk_join_enz"/>
</dbReference>
<dbReference type="Gene3D" id="1.10.150.130">
    <property type="match status" value="1"/>
</dbReference>
<dbReference type="PROSITE" id="PS51900">
    <property type="entry name" value="CB"/>
    <property type="match status" value="1"/>
</dbReference>
<dbReference type="RefSeq" id="WP_140116599.1">
    <property type="nucleotide sequence ID" value="NZ_CP114194.1"/>
</dbReference>
<dbReference type="Gene3D" id="3.30.160.390">
    <property type="entry name" value="Integrase, DNA-binding domain"/>
    <property type="match status" value="1"/>
</dbReference>
<dbReference type="PANTHER" id="PTHR30629">
    <property type="entry name" value="PROPHAGE INTEGRASE"/>
    <property type="match status" value="1"/>
</dbReference>
<keyword evidence="2" id="KW-0229">DNA integration</keyword>
<dbReference type="EMBL" id="CP114194">
    <property type="protein sequence ID" value="WAT88962.1"/>
    <property type="molecule type" value="Genomic_DNA"/>
</dbReference>
<dbReference type="Gene3D" id="1.10.443.10">
    <property type="entry name" value="Intergrase catalytic core"/>
    <property type="match status" value="1"/>
</dbReference>
<accession>A0AA47JE31</accession>
<dbReference type="Pfam" id="PF00589">
    <property type="entry name" value="Phage_integrase"/>
    <property type="match status" value="1"/>
</dbReference>
<gene>
    <name evidence="8" type="ORF">O1Q84_09750</name>
</gene>
<proteinExistence type="inferred from homology"/>
<protein>
    <submittedName>
        <fullName evidence="8">Site-specific integrase</fullName>
    </submittedName>
</protein>
<feature type="domain" description="Core-binding (CB)" evidence="7">
    <location>
        <begin position="102"/>
        <end position="182"/>
    </location>
</feature>
<dbReference type="SUPFAM" id="SSF56349">
    <property type="entry name" value="DNA breaking-rejoining enzymes"/>
    <property type="match status" value="1"/>
</dbReference>
<dbReference type="InterPro" id="IPR038488">
    <property type="entry name" value="Integrase_DNA-bd_sf"/>
</dbReference>
<dbReference type="PROSITE" id="PS51898">
    <property type="entry name" value="TYR_RECOMBINASE"/>
    <property type="match status" value="1"/>
</dbReference>
<feature type="domain" description="Tyr recombinase" evidence="6">
    <location>
        <begin position="203"/>
        <end position="391"/>
    </location>
</feature>
<reference evidence="8" key="1">
    <citation type="submission" date="2022-12" db="EMBL/GenBank/DDBJ databases">
        <title>Vibrio parahaemolyticus become highly virulent by producing novel Tc toxins.</title>
        <authorList>
            <person name="Yang F."/>
            <person name="You Y."/>
            <person name="Lai Q."/>
            <person name="Xu L."/>
            <person name="Li F."/>
        </authorList>
    </citation>
    <scope>NUCLEOTIDE SEQUENCE</scope>
    <source>
        <strain evidence="8">Vp-HL-202005</strain>
    </source>
</reference>
<evidence type="ECO:0000256" key="2">
    <source>
        <dbReference type="ARBA" id="ARBA00022908"/>
    </source>
</evidence>
<evidence type="ECO:0000313" key="8">
    <source>
        <dbReference type="EMBL" id="WAT88962.1"/>
    </source>
</evidence>
<dbReference type="InterPro" id="IPR002104">
    <property type="entry name" value="Integrase_catalytic"/>
</dbReference>
<dbReference type="PANTHER" id="PTHR30629:SF2">
    <property type="entry name" value="PROPHAGE INTEGRASE INTS-RELATED"/>
    <property type="match status" value="1"/>
</dbReference>
<evidence type="ECO:0000256" key="4">
    <source>
        <dbReference type="ARBA" id="ARBA00023172"/>
    </source>
</evidence>
<dbReference type="Pfam" id="PF13356">
    <property type="entry name" value="Arm-DNA-bind_3"/>
    <property type="match status" value="1"/>
</dbReference>
<keyword evidence="4" id="KW-0233">DNA recombination</keyword>
<sequence>MPVKKKITNTSIKALTVEQGRLNDTEISGFHARISPKGAIKYYFYYRLNGKQRNYLIGSADSLTPTQARDLVKEKAGLVASGVDVQESRHEAKKIEMRKSLTLGRFLADHYKDYLIALNPKRAKQSYMCIANSFEHLMDRPLADIKAWDIQQWVTERRKLGRAPATIEYCVNRLRAAFNRAVEWEFIDNHNLGSVKLIKQDNTRIRYLSKEEEKRLLDGIQDRNQNIRKSDKTKAQFKFVDFFEPLVVTAMNTGMRKGELLTLKWEHVSFPNRYLTIRSENAKSKKTRTIPLNDTVLNLFERWRLQNPDADFVFVLNNQPVEFFQSPWQSLLKEAGIENFRFHDLRHHFASKLVMAGVDLNIVRELLGHADLKMTLRYAHLAPEHKAAAVNLIG</sequence>
<dbReference type="GO" id="GO:0003677">
    <property type="term" value="F:DNA binding"/>
    <property type="evidence" value="ECO:0007669"/>
    <property type="project" value="UniProtKB-UniRule"/>
</dbReference>
<comment type="similarity">
    <text evidence="1">Belongs to the 'phage' integrase family.</text>
</comment>
<dbReference type="InterPro" id="IPR050808">
    <property type="entry name" value="Phage_Integrase"/>
</dbReference>
<dbReference type="InterPro" id="IPR013762">
    <property type="entry name" value="Integrase-like_cat_sf"/>
</dbReference>
<name>A0AA47JE31_VIBPH</name>
<keyword evidence="3 5" id="KW-0238">DNA-binding</keyword>
<evidence type="ECO:0000256" key="3">
    <source>
        <dbReference type="ARBA" id="ARBA00023125"/>
    </source>
</evidence>
<evidence type="ECO:0000256" key="1">
    <source>
        <dbReference type="ARBA" id="ARBA00008857"/>
    </source>
</evidence>
<dbReference type="InterPro" id="IPR010998">
    <property type="entry name" value="Integrase_recombinase_N"/>
</dbReference>
<dbReference type="GO" id="GO:0015074">
    <property type="term" value="P:DNA integration"/>
    <property type="evidence" value="ECO:0007669"/>
    <property type="project" value="UniProtKB-KW"/>
</dbReference>
<dbReference type="Proteomes" id="UP001156560">
    <property type="component" value="Chromosome 1"/>
</dbReference>
<evidence type="ECO:0000259" key="6">
    <source>
        <dbReference type="PROSITE" id="PS51898"/>
    </source>
</evidence>
<dbReference type="InterPro" id="IPR025166">
    <property type="entry name" value="Integrase_DNA_bind_dom"/>
</dbReference>
<dbReference type="GO" id="GO:0006310">
    <property type="term" value="P:DNA recombination"/>
    <property type="evidence" value="ECO:0007669"/>
    <property type="project" value="UniProtKB-KW"/>
</dbReference>
<evidence type="ECO:0000256" key="5">
    <source>
        <dbReference type="PROSITE-ProRule" id="PRU01248"/>
    </source>
</evidence>
<evidence type="ECO:0000313" key="9">
    <source>
        <dbReference type="Proteomes" id="UP001156560"/>
    </source>
</evidence>
<organism evidence="8 9">
    <name type="scientific">Vibrio parahaemolyticus</name>
    <dbReference type="NCBI Taxonomy" id="670"/>
    <lineage>
        <taxon>Bacteria</taxon>
        <taxon>Pseudomonadati</taxon>
        <taxon>Pseudomonadota</taxon>
        <taxon>Gammaproteobacteria</taxon>
        <taxon>Vibrionales</taxon>
        <taxon>Vibrionaceae</taxon>
        <taxon>Vibrio</taxon>
    </lineage>
</organism>
<evidence type="ECO:0000259" key="7">
    <source>
        <dbReference type="PROSITE" id="PS51900"/>
    </source>
</evidence>
<dbReference type="AlphaFoldDB" id="A0AA47JE31"/>
<dbReference type="InterPro" id="IPR044068">
    <property type="entry name" value="CB"/>
</dbReference>